<organism evidence="8 9">
    <name type="scientific">Candidatus Magnetominusculus xianensis</name>
    <dbReference type="NCBI Taxonomy" id="1748249"/>
    <lineage>
        <taxon>Bacteria</taxon>
        <taxon>Pseudomonadati</taxon>
        <taxon>Nitrospirota</taxon>
        <taxon>Nitrospiria</taxon>
        <taxon>Nitrospirales</taxon>
        <taxon>Nitrospiraceae</taxon>
        <taxon>Candidatus Magnetominusculus</taxon>
    </lineage>
</organism>
<keyword evidence="4 7" id="KW-0812">Transmembrane</keyword>
<comment type="caution">
    <text evidence="8">The sequence shown here is derived from an EMBL/GenBank/DDBJ whole genome shotgun (WGS) entry which is preliminary data.</text>
</comment>
<dbReference type="RefSeq" id="WP_085050756.1">
    <property type="nucleotide sequence ID" value="NZ_LNQR01000005.1"/>
</dbReference>
<dbReference type="PANTHER" id="PTHR34856:SF2">
    <property type="entry name" value="PROTEIN NRFD"/>
    <property type="match status" value="1"/>
</dbReference>
<evidence type="ECO:0000256" key="6">
    <source>
        <dbReference type="ARBA" id="ARBA00023136"/>
    </source>
</evidence>
<gene>
    <name evidence="8" type="ORF">ASN18_0222</name>
</gene>
<dbReference type="InterPro" id="IPR005614">
    <property type="entry name" value="NrfD-like"/>
</dbReference>
<feature type="transmembrane region" description="Helical" evidence="7">
    <location>
        <begin position="250"/>
        <end position="270"/>
    </location>
</feature>
<dbReference type="PANTHER" id="PTHR34856">
    <property type="entry name" value="PROTEIN NRFD"/>
    <property type="match status" value="1"/>
</dbReference>
<dbReference type="EMBL" id="LNQR01000005">
    <property type="protein sequence ID" value="KWT94492.1"/>
    <property type="molecule type" value="Genomic_DNA"/>
</dbReference>
<comment type="similarity">
    <text evidence="2">Belongs to the NrfD family.</text>
</comment>
<accession>A0ABR5SJC5</accession>
<feature type="transmembrane region" description="Helical" evidence="7">
    <location>
        <begin position="55"/>
        <end position="73"/>
    </location>
</feature>
<feature type="transmembrane region" description="Helical" evidence="7">
    <location>
        <begin position="20"/>
        <end position="43"/>
    </location>
</feature>
<evidence type="ECO:0000256" key="2">
    <source>
        <dbReference type="ARBA" id="ARBA00008929"/>
    </source>
</evidence>
<keyword evidence="3" id="KW-1003">Cell membrane</keyword>
<evidence type="ECO:0000256" key="5">
    <source>
        <dbReference type="ARBA" id="ARBA00022989"/>
    </source>
</evidence>
<sequence>MGNHQIKRTQTLREIYWNYLITFYLFSAGISAGAMIVSIAADFINPAKYVSVVRAGAYIAPFPIMAGMVGLVFDLERPWLFWLLLTTFQYKSIMSVGAWIISLFSGVSIVYFIINLPKDYLKLKSKTGTVNTIKLSGFVLSTCVALYTGLLLSTLTARPLWNTPMIPVLLFISAIIDGLAAISLVLCLKRGGWGGAPNETDFSHSFITKVDFTLLYFLSLATAIFLIGMGRSTESAVSALAVVTGGGFSVSFWIGFVAAGIVIPFIAAAYELFAKVKTHKPWLSFISATLALLGGYIVRSVIIDAGQLTKTILY</sequence>
<proteinExistence type="inferred from homology"/>
<feature type="transmembrane region" description="Helical" evidence="7">
    <location>
        <begin position="282"/>
        <end position="303"/>
    </location>
</feature>
<dbReference type="InterPro" id="IPR052049">
    <property type="entry name" value="Electron_transfer_protein"/>
</dbReference>
<name>A0ABR5SJC5_9BACT</name>
<evidence type="ECO:0000256" key="1">
    <source>
        <dbReference type="ARBA" id="ARBA00004651"/>
    </source>
</evidence>
<dbReference type="Proteomes" id="UP000060487">
    <property type="component" value="Unassembled WGS sequence"/>
</dbReference>
<evidence type="ECO:0000256" key="4">
    <source>
        <dbReference type="ARBA" id="ARBA00022692"/>
    </source>
</evidence>
<evidence type="ECO:0000256" key="3">
    <source>
        <dbReference type="ARBA" id="ARBA00022475"/>
    </source>
</evidence>
<dbReference type="Gene3D" id="1.20.1630.10">
    <property type="entry name" value="Formate dehydrogenase/DMSO reductase domain"/>
    <property type="match status" value="1"/>
</dbReference>
<keyword evidence="5 7" id="KW-1133">Transmembrane helix</keyword>
<dbReference type="Pfam" id="PF03916">
    <property type="entry name" value="NrfD"/>
    <property type="match status" value="1"/>
</dbReference>
<keyword evidence="9" id="KW-1185">Reference proteome</keyword>
<comment type="subcellular location">
    <subcellularLocation>
        <location evidence="1">Cell membrane</location>
        <topology evidence="1">Multi-pass membrane protein</topology>
    </subcellularLocation>
</comment>
<reference evidence="8 9" key="1">
    <citation type="submission" date="2015-11" db="EMBL/GenBank/DDBJ databases">
        <authorList>
            <person name="Lin W."/>
        </authorList>
    </citation>
    <scope>NUCLEOTIDE SEQUENCE [LARGE SCALE GENOMIC DNA]</scope>
    <source>
        <strain evidence="8 9">HCH-1</strain>
    </source>
</reference>
<feature type="transmembrane region" description="Helical" evidence="7">
    <location>
        <begin position="209"/>
        <end position="230"/>
    </location>
</feature>
<feature type="transmembrane region" description="Helical" evidence="7">
    <location>
        <begin position="165"/>
        <end position="188"/>
    </location>
</feature>
<feature type="transmembrane region" description="Helical" evidence="7">
    <location>
        <begin position="135"/>
        <end position="153"/>
    </location>
</feature>
<evidence type="ECO:0000313" key="9">
    <source>
        <dbReference type="Proteomes" id="UP000060487"/>
    </source>
</evidence>
<evidence type="ECO:0000256" key="7">
    <source>
        <dbReference type="SAM" id="Phobius"/>
    </source>
</evidence>
<protein>
    <submittedName>
        <fullName evidence="8">Polysulfide reductase</fullName>
    </submittedName>
</protein>
<evidence type="ECO:0000313" key="8">
    <source>
        <dbReference type="EMBL" id="KWT94492.1"/>
    </source>
</evidence>
<keyword evidence="6 7" id="KW-0472">Membrane</keyword>
<feature type="transmembrane region" description="Helical" evidence="7">
    <location>
        <begin position="93"/>
        <end position="114"/>
    </location>
</feature>